<keyword evidence="1" id="KW-0732">Signal</keyword>
<dbReference type="GO" id="GO:0005576">
    <property type="term" value="C:extracellular region"/>
    <property type="evidence" value="ECO:0007669"/>
    <property type="project" value="TreeGrafter"/>
</dbReference>
<evidence type="ECO:0000256" key="2">
    <source>
        <dbReference type="ARBA" id="ARBA00022737"/>
    </source>
</evidence>
<evidence type="ECO:0000256" key="1">
    <source>
        <dbReference type="ARBA" id="ARBA00022729"/>
    </source>
</evidence>
<organism evidence="4">
    <name type="scientific">marine metagenome</name>
    <dbReference type="NCBI Taxonomy" id="408172"/>
    <lineage>
        <taxon>unclassified sequences</taxon>
        <taxon>metagenomes</taxon>
        <taxon>ecological metagenomes</taxon>
    </lineage>
</organism>
<keyword evidence="2" id="KW-0677">Repeat</keyword>
<proteinExistence type="predicted"/>
<sequence>MLVILSASSKLAAQLEPINNRPNPYVAVDGWANLPDGREWGSTAGVDIDPDGRHLWAIDRCGSNSCAGSDLDPIVKIDPDGNVVTAIGGGLMLFPHGLHVDRDGNIWVTDAQGPDPSNPATVGKGHVVYKLSPEGEVLLTLGQPGLAGDGSGALLETPCDVVTDADGNVYVGDGHSGQNAGATVDTVARIVKFDRNGNLINYWGGWGSGAGQLKTPHAVDIDSRNRLVVGDRGNNRLQIFDLEGNYIGEFKSFSRPSGIYIAADDTIYVADSESEFDNTRNPGWEAGIRVGSLLDGIIDYFIDGTVATYPDGSNPEGVAVDSAGNVFGAVVSGGGAMIRSSRR</sequence>
<dbReference type="AlphaFoldDB" id="A0A381PJK1"/>
<gene>
    <name evidence="4" type="ORF">METZ01_LOCUS20046</name>
</gene>
<dbReference type="Pfam" id="PF01436">
    <property type="entry name" value="NHL"/>
    <property type="match status" value="1"/>
</dbReference>
<evidence type="ECO:0000256" key="3">
    <source>
        <dbReference type="ARBA" id="ARBA00023180"/>
    </source>
</evidence>
<evidence type="ECO:0008006" key="5">
    <source>
        <dbReference type="Google" id="ProtNLM"/>
    </source>
</evidence>
<dbReference type="PANTHER" id="PTHR10680:SF28">
    <property type="entry name" value="SMP-30_GLUCONOLACTONASE_LRE-LIKE REGION DOMAIN-CONTAINING PROTEIN"/>
    <property type="match status" value="1"/>
</dbReference>
<dbReference type="PANTHER" id="PTHR10680">
    <property type="entry name" value="PEPTIDYL-GLYCINE ALPHA-AMIDATING MONOOXYGENASE"/>
    <property type="match status" value="1"/>
</dbReference>
<reference evidence="4" key="1">
    <citation type="submission" date="2018-05" db="EMBL/GenBank/DDBJ databases">
        <authorList>
            <person name="Lanie J.A."/>
            <person name="Ng W.-L."/>
            <person name="Kazmierczak K.M."/>
            <person name="Andrzejewski T.M."/>
            <person name="Davidsen T.M."/>
            <person name="Wayne K.J."/>
            <person name="Tettelin H."/>
            <person name="Glass J.I."/>
            <person name="Rusch D."/>
            <person name="Podicherti R."/>
            <person name="Tsui H.-C.T."/>
            <person name="Winkler M.E."/>
        </authorList>
    </citation>
    <scope>NUCLEOTIDE SEQUENCE</scope>
</reference>
<protein>
    <recommendedName>
        <fullName evidence="5">SMP-30/Gluconolactonase/LRE-like region domain-containing protein</fullName>
    </recommendedName>
</protein>
<evidence type="ECO:0000313" key="4">
    <source>
        <dbReference type="EMBL" id="SUZ67192.1"/>
    </source>
</evidence>
<accession>A0A381PJK1</accession>
<dbReference type="InterPro" id="IPR011042">
    <property type="entry name" value="6-blade_b-propeller_TolB-like"/>
</dbReference>
<dbReference type="PROSITE" id="PS51125">
    <property type="entry name" value="NHL"/>
    <property type="match status" value="1"/>
</dbReference>
<dbReference type="SUPFAM" id="SSF63829">
    <property type="entry name" value="Calcium-dependent phosphotriesterase"/>
    <property type="match status" value="1"/>
</dbReference>
<keyword evidence="3" id="KW-0325">Glycoprotein</keyword>
<dbReference type="InterPro" id="IPR001258">
    <property type="entry name" value="NHL_repeat"/>
</dbReference>
<dbReference type="EMBL" id="UINC01001005">
    <property type="protein sequence ID" value="SUZ67192.1"/>
    <property type="molecule type" value="Genomic_DNA"/>
</dbReference>
<dbReference type="Gene3D" id="2.120.10.30">
    <property type="entry name" value="TolB, C-terminal domain"/>
    <property type="match status" value="1"/>
</dbReference>
<name>A0A381PJK1_9ZZZZ</name>